<dbReference type="STRING" id="349095.SAMN05660299_01110"/>
<dbReference type="EMBL" id="FNHQ01000008">
    <property type="protein sequence ID" value="SDM54854.1"/>
    <property type="molecule type" value="Genomic_DNA"/>
</dbReference>
<dbReference type="InterPro" id="IPR026912">
    <property type="entry name" value="Adenine_deam_C"/>
</dbReference>
<dbReference type="Gene3D" id="2.30.40.10">
    <property type="entry name" value="Urease, subunit C, domain 1"/>
    <property type="match status" value="1"/>
</dbReference>
<feature type="domain" description="Amidohydrolase-related" evidence="7">
    <location>
        <begin position="54"/>
        <end position="140"/>
    </location>
</feature>
<dbReference type="InterPro" id="IPR006680">
    <property type="entry name" value="Amidohydro-rel"/>
</dbReference>
<evidence type="ECO:0000259" key="8">
    <source>
        <dbReference type="Pfam" id="PF13382"/>
    </source>
</evidence>
<dbReference type="InterPro" id="IPR032466">
    <property type="entry name" value="Metal_Hydrolase"/>
</dbReference>
<keyword evidence="4 6" id="KW-0464">Manganese</keyword>
<protein>
    <recommendedName>
        <fullName evidence="2 6">Adenine deaminase</fullName>
        <shortName evidence="6">Adenase</shortName>
        <shortName evidence="6">Adenine aminase</shortName>
        <ecNumber evidence="2 6">3.5.4.2</ecNumber>
    </recommendedName>
</protein>
<dbReference type="GO" id="GO:0000034">
    <property type="term" value="F:adenine deaminase activity"/>
    <property type="evidence" value="ECO:0007669"/>
    <property type="project" value="UniProtKB-UniRule"/>
</dbReference>
<accession>A0A1G9U5D5</accession>
<dbReference type="Gene3D" id="3.20.20.140">
    <property type="entry name" value="Metal-dependent hydrolases"/>
    <property type="match status" value="1"/>
</dbReference>
<dbReference type="PANTHER" id="PTHR11113">
    <property type="entry name" value="N-ACETYLGLUCOSAMINE-6-PHOSPHATE DEACETYLASE"/>
    <property type="match status" value="1"/>
</dbReference>
<evidence type="ECO:0000259" key="7">
    <source>
        <dbReference type="Pfam" id="PF01979"/>
    </source>
</evidence>
<feature type="domain" description="Amidohydrolase-related" evidence="7">
    <location>
        <begin position="251"/>
        <end position="340"/>
    </location>
</feature>
<dbReference type="OrthoDB" id="9775607at2"/>
<sequence length="570" mass="62752">MQIDLLLKNAYVFNVYFKKFIVGNIAISGDKFLYIGIKKPPVIPKKVIDLSGRYIIPGLVDCHMHIESTMCAPRTFSNWVVKNGVTTLIAEPHEIANVFGLEGITAMAQSMKDGPADIYIAIPSSVPSTNACLETTGAEIGSDSVAAMLHMDKVICLGEVMNGHDIIAGPDTKTSRLVRQVKENAPKFPLEGHLPRFLDWDLAQILYNGVNSDHTDQTLETIRQRIAGGCFLQLQEKTIKPEFIQYLVEHNLFEHFAIVTDDTMPDSFMKRGHLNYLVKKAMKAGLTPEQAIYAATYTPARRMGLSDKGSIAPGKIADFVVLDDPRQFHVLATYCSGREVYRRNAVQEPEERDTSFPSHFYHSVHVTPRTEDNFTLHVEQETGSVCCRILCVSNKTTFVQEETAVLPVKNHEICWEDSPYNLAVVFERHGKNGGCGYALVGGAAMKKGAAATTYAHDHHNLLVIGQTKADMMLAANTVIENQGGYAAAINNTVTAFAALPIAGILSDQPLDVLGKQIQGVTQSLQEWGYDHPNIIMSLSTLSLPVSPDIKVTDKGIIDVSKQKILPMILD</sequence>
<comment type="cofactor">
    <cofactor evidence="6">
        <name>Mn(2+)</name>
        <dbReference type="ChEBI" id="CHEBI:29035"/>
    </cofactor>
</comment>
<dbReference type="PANTHER" id="PTHR11113:SF2">
    <property type="entry name" value="ADENINE DEAMINASE"/>
    <property type="match status" value="1"/>
</dbReference>
<dbReference type="InterPro" id="IPR006679">
    <property type="entry name" value="Adenine_deam"/>
</dbReference>
<keyword evidence="10" id="KW-1185">Reference proteome</keyword>
<feature type="domain" description="Adenine deaminase C-terminal" evidence="8">
    <location>
        <begin position="400"/>
        <end position="562"/>
    </location>
</feature>
<evidence type="ECO:0000313" key="10">
    <source>
        <dbReference type="Proteomes" id="UP000199309"/>
    </source>
</evidence>
<dbReference type="SUPFAM" id="SSF51338">
    <property type="entry name" value="Composite domain of metallo-dependent hydrolases"/>
    <property type="match status" value="1"/>
</dbReference>
<dbReference type="EC" id="3.5.4.2" evidence="2 6"/>
<dbReference type="HAMAP" id="MF_01518">
    <property type="entry name" value="Adenine_deamin"/>
    <property type="match status" value="1"/>
</dbReference>
<evidence type="ECO:0000256" key="5">
    <source>
        <dbReference type="ARBA" id="ARBA00047720"/>
    </source>
</evidence>
<dbReference type="Pfam" id="PF01979">
    <property type="entry name" value="Amidohydro_1"/>
    <property type="match status" value="2"/>
</dbReference>
<evidence type="ECO:0000256" key="6">
    <source>
        <dbReference type="HAMAP-Rule" id="MF_01518"/>
    </source>
</evidence>
<dbReference type="GO" id="GO:0006146">
    <property type="term" value="P:adenine catabolic process"/>
    <property type="evidence" value="ECO:0007669"/>
    <property type="project" value="InterPro"/>
</dbReference>
<dbReference type="SUPFAM" id="SSF51556">
    <property type="entry name" value="Metallo-dependent hydrolases"/>
    <property type="match status" value="1"/>
</dbReference>
<comment type="catalytic activity">
    <reaction evidence="5 6">
        <text>adenine + H2O + H(+) = hypoxanthine + NH4(+)</text>
        <dbReference type="Rhea" id="RHEA:23688"/>
        <dbReference type="ChEBI" id="CHEBI:15377"/>
        <dbReference type="ChEBI" id="CHEBI:15378"/>
        <dbReference type="ChEBI" id="CHEBI:16708"/>
        <dbReference type="ChEBI" id="CHEBI:17368"/>
        <dbReference type="ChEBI" id="CHEBI:28938"/>
        <dbReference type="EC" id="3.5.4.2"/>
    </reaction>
</comment>
<dbReference type="RefSeq" id="WP_091649050.1">
    <property type="nucleotide sequence ID" value="NZ_FNHQ01000008.1"/>
</dbReference>
<dbReference type="Pfam" id="PF13382">
    <property type="entry name" value="Adenine_deam_C"/>
    <property type="match status" value="1"/>
</dbReference>
<evidence type="ECO:0000256" key="1">
    <source>
        <dbReference type="ARBA" id="ARBA00006773"/>
    </source>
</evidence>
<evidence type="ECO:0000313" key="9">
    <source>
        <dbReference type="EMBL" id="SDM54854.1"/>
    </source>
</evidence>
<comment type="similarity">
    <text evidence="1 6">Belongs to the metallo-dependent hydrolases superfamily. Adenine deaminase family.</text>
</comment>
<evidence type="ECO:0000256" key="3">
    <source>
        <dbReference type="ARBA" id="ARBA00022801"/>
    </source>
</evidence>
<organism evidence="9 10">
    <name type="scientific">Megasphaera paucivorans</name>
    <dbReference type="NCBI Taxonomy" id="349095"/>
    <lineage>
        <taxon>Bacteria</taxon>
        <taxon>Bacillati</taxon>
        <taxon>Bacillota</taxon>
        <taxon>Negativicutes</taxon>
        <taxon>Veillonellales</taxon>
        <taxon>Veillonellaceae</taxon>
        <taxon>Megasphaera</taxon>
    </lineage>
</organism>
<proteinExistence type="inferred from homology"/>
<name>A0A1G9U5D5_9FIRM</name>
<keyword evidence="3 6" id="KW-0378">Hydrolase</keyword>
<reference evidence="9 10" key="1">
    <citation type="submission" date="2016-10" db="EMBL/GenBank/DDBJ databases">
        <authorList>
            <person name="de Groot N.N."/>
        </authorList>
    </citation>
    <scope>NUCLEOTIDE SEQUENCE [LARGE SCALE GENOMIC DNA]</scope>
    <source>
        <strain evidence="9 10">DSM 16981</strain>
    </source>
</reference>
<dbReference type="InterPro" id="IPR011059">
    <property type="entry name" value="Metal-dep_hydrolase_composite"/>
</dbReference>
<evidence type="ECO:0000256" key="2">
    <source>
        <dbReference type="ARBA" id="ARBA00012782"/>
    </source>
</evidence>
<dbReference type="AlphaFoldDB" id="A0A1G9U5D5"/>
<gene>
    <name evidence="6" type="primary">ade</name>
    <name evidence="9" type="ORF">SAMN05660299_01110</name>
</gene>
<dbReference type="Proteomes" id="UP000199309">
    <property type="component" value="Unassembled WGS sequence"/>
</dbReference>
<evidence type="ECO:0000256" key="4">
    <source>
        <dbReference type="ARBA" id="ARBA00023211"/>
    </source>
</evidence>